<evidence type="ECO:0000256" key="1">
    <source>
        <dbReference type="SAM" id="MobiDB-lite"/>
    </source>
</evidence>
<feature type="compositionally biased region" description="Basic and acidic residues" evidence="1">
    <location>
        <begin position="98"/>
        <end position="133"/>
    </location>
</feature>
<dbReference type="EMBL" id="CAJPDT010000016">
    <property type="protein sequence ID" value="CAF9916354.1"/>
    <property type="molecule type" value="Genomic_DNA"/>
</dbReference>
<dbReference type="OrthoDB" id="10067843at2759"/>
<evidence type="ECO:0000313" key="2">
    <source>
        <dbReference type="EMBL" id="CAF9916354.1"/>
    </source>
</evidence>
<gene>
    <name evidence="2" type="ORF">IMSHALPRED_003052</name>
</gene>
<accession>A0A8H3F1H6</accession>
<evidence type="ECO:0000313" key="3">
    <source>
        <dbReference type="Proteomes" id="UP000664534"/>
    </source>
</evidence>
<dbReference type="Proteomes" id="UP000664534">
    <property type="component" value="Unassembled WGS sequence"/>
</dbReference>
<reference evidence="2" key="1">
    <citation type="submission" date="2021-03" db="EMBL/GenBank/DDBJ databases">
        <authorList>
            <person name="Tagirdzhanova G."/>
        </authorList>
    </citation>
    <scope>NUCLEOTIDE SEQUENCE</scope>
</reference>
<protein>
    <submittedName>
        <fullName evidence="2">Uncharacterized protein</fullName>
    </submittedName>
</protein>
<sequence>MAAHPKKWTPSASGWLTMVMVPKSDAQPDVDNCDGFMWCKTVSRDDRKNHLDLWACTEPDLVCENPIKNLIENPIGNPIENPIENPIDRKVRKCPWHDDMMHRVEEGNGRKAVDEKKRKKDDKKERPKSHWEQLKWQGFGRARSGKR</sequence>
<feature type="region of interest" description="Disordered" evidence="1">
    <location>
        <begin position="98"/>
        <end position="147"/>
    </location>
</feature>
<comment type="caution">
    <text evidence="2">The sequence shown here is derived from an EMBL/GenBank/DDBJ whole genome shotgun (WGS) entry which is preliminary data.</text>
</comment>
<keyword evidence="3" id="KW-1185">Reference proteome</keyword>
<proteinExistence type="predicted"/>
<dbReference type="AlphaFoldDB" id="A0A8H3F1H6"/>
<name>A0A8H3F1H6_9LECA</name>
<organism evidence="2 3">
    <name type="scientific">Imshaugia aleurites</name>
    <dbReference type="NCBI Taxonomy" id="172621"/>
    <lineage>
        <taxon>Eukaryota</taxon>
        <taxon>Fungi</taxon>
        <taxon>Dikarya</taxon>
        <taxon>Ascomycota</taxon>
        <taxon>Pezizomycotina</taxon>
        <taxon>Lecanoromycetes</taxon>
        <taxon>OSLEUM clade</taxon>
        <taxon>Lecanoromycetidae</taxon>
        <taxon>Lecanorales</taxon>
        <taxon>Lecanorineae</taxon>
        <taxon>Parmeliaceae</taxon>
        <taxon>Imshaugia</taxon>
    </lineage>
</organism>